<sequence length="104" mass="11715">MAGSHSLGYEFAREEEARHQAKELDRCFTQEELLALRLYRIRWNNNYLVEAAFAEDVPASRIADARALLGEAGVAVHADDLEDYKRATEGGTLPGWLRRFFGGS</sequence>
<evidence type="ECO:0000313" key="1">
    <source>
        <dbReference type="EMBL" id="CAA9433842.1"/>
    </source>
</evidence>
<gene>
    <name evidence="1" type="ORF">AVDCRST_MAG37-800</name>
</gene>
<organism evidence="1">
    <name type="scientific">uncultured Rubrobacteraceae bacterium</name>
    <dbReference type="NCBI Taxonomy" id="349277"/>
    <lineage>
        <taxon>Bacteria</taxon>
        <taxon>Bacillati</taxon>
        <taxon>Actinomycetota</taxon>
        <taxon>Rubrobacteria</taxon>
        <taxon>Rubrobacterales</taxon>
        <taxon>Rubrobacteraceae</taxon>
        <taxon>environmental samples</taxon>
    </lineage>
</organism>
<reference evidence="1" key="1">
    <citation type="submission" date="2020-02" db="EMBL/GenBank/DDBJ databases">
        <authorList>
            <person name="Meier V. D."/>
        </authorList>
    </citation>
    <scope>NUCLEOTIDE SEQUENCE</scope>
    <source>
        <strain evidence="1">AVDCRST_MAG37</strain>
    </source>
</reference>
<name>A0A6J4Q8W9_9ACTN</name>
<proteinExistence type="predicted"/>
<dbReference type="EMBL" id="CADCVD010000030">
    <property type="protein sequence ID" value="CAA9433842.1"/>
    <property type="molecule type" value="Genomic_DNA"/>
</dbReference>
<dbReference type="AlphaFoldDB" id="A0A6J4Q8W9"/>
<accession>A0A6J4Q8W9</accession>
<protein>
    <submittedName>
        <fullName evidence="1">Uncharacterized protein</fullName>
    </submittedName>
</protein>